<organism evidence="2 3">
    <name type="scientific">Roseinatronobacter bogoriensis subsp. barguzinensis</name>
    <dbReference type="NCBI Taxonomy" id="441209"/>
    <lineage>
        <taxon>Bacteria</taxon>
        <taxon>Pseudomonadati</taxon>
        <taxon>Pseudomonadota</taxon>
        <taxon>Alphaproteobacteria</taxon>
        <taxon>Rhodobacterales</taxon>
        <taxon>Paracoccaceae</taxon>
        <taxon>Roseinatronobacter</taxon>
    </lineage>
</organism>
<feature type="transmembrane region" description="Helical" evidence="1">
    <location>
        <begin position="20"/>
        <end position="39"/>
    </location>
</feature>
<accession>A0A2K8K7Z5</accession>
<keyword evidence="1" id="KW-0472">Membrane</keyword>
<reference evidence="2 3" key="1">
    <citation type="submission" date="2017-11" db="EMBL/GenBank/DDBJ databases">
        <title>Revised Sequence and Annotation of the Rhodobaca barguzinensis strain alga05 Genome.</title>
        <authorList>
            <person name="Kopejtka K."/>
            <person name="Tomasch J.M."/>
            <person name="Bunk B."/>
            <person name="Koblizek M."/>
        </authorList>
    </citation>
    <scope>NUCLEOTIDE SEQUENCE [LARGE SCALE GENOMIC DNA]</scope>
    <source>
        <strain evidence="3">alga05</strain>
    </source>
</reference>
<evidence type="ECO:0000313" key="2">
    <source>
        <dbReference type="EMBL" id="ATX65582.1"/>
    </source>
</evidence>
<keyword evidence="1" id="KW-0812">Transmembrane</keyword>
<dbReference type="STRING" id="441209.GCA_001870665_01150"/>
<proteinExistence type="predicted"/>
<protein>
    <submittedName>
        <fullName evidence="2">Uncharacterized protein</fullName>
    </submittedName>
</protein>
<gene>
    <name evidence="2" type="ORF">BG454_06875</name>
</gene>
<keyword evidence="1" id="KW-1133">Transmembrane helix</keyword>
<name>A0A2K8K7Z5_9RHOB</name>
<dbReference type="AlphaFoldDB" id="A0A2K8K7Z5"/>
<dbReference type="EMBL" id="CP024899">
    <property type="protein sequence ID" value="ATX65582.1"/>
    <property type="molecule type" value="Genomic_DNA"/>
</dbReference>
<dbReference type="Proteomes" id="UP000228948">
    <property type="component" value="Chromosome"/>
</dbReference>
<evidence type="ECO:0000256" key="1">
    <source>
        <dbReference type="SAM" id="Phobius"/>
    </source>
</evidence>
<feature type="transmembrane region" description="Helical" evidence="1">
    <location>
        <begin position="278"/>
        <end position="301"/>
    </location>
</feature>
<sequence length="310" mass="34037">MKHDLHLILFRSGQLRKTSLALSIICVTMGLLIALASGVGSDRTLIIEAETRWVGIEFSGDTEAWPIGEAYLCTARPQRALSLPRGDGPCDERLFEITQSQSGFIEWGQGGATEVTSGVDGGLIIRVIRSNSHSDGTLILVDREIWRTIGALSWFGYVTVGKTAESGERGLLLSGQFEIRELFRWFWPSLRGTEVVKSGVLRQGEAVSLIDAGRPQREASQTTMQSFGHIYFADSNDAFRIVGLTSVGKPALSIRFLGADKPAVIRPNWIDRVTSSPMLAALITIFAILISVTKFVTAWLFPRAMHVDDK</sequence>
<evidence type="ECO:0000313" key="3">
    <source>
        <dbReference type="Proteomes" id="UP000228948"/>
    </source>
</evidence>
<dbReference type="OrthoDB" id="7877439at2"/>
<dbReference type="KEGG" id="rbg:BG454_06875"/>
<keyword evidence="3" id="KW-1185">Reference proteome</keyword>